<keyword evidence="2 4" id="KW-0238">DNA-binding</keyword>
<dbReference type="Pfam" id="PF21993">
    <property type="entry name" value="TetR_C_13_2"/>
    <property type="match status" value="1"/>
</dbReference>
<evidence type="ECO:0000256" key="3">
    <source>
        <dbReference type="ARBA" id="ARBA00023163"/>
    </source>
</evidence>
<dbReference type="PANTHER" id="PTHR47506:SF1">
    <property type="entry name" value="HTH-TYPE TRANSCRIPTIONAL REGULATOR YJDC"/>
    <property type="match status" value="1"/>
</dbReference>
<dbReference type="InterPro" id="IPR001647">
    <property type="entry name" value="HTH_TetR"/>
</dbReference>
<dbReference type="InterPro" id="IPR009057">
    <property type="entry name" value="Homeodomain-like_sf"/>
</dbReference>
<name>A0ABV8QY76_9MICC</name>
<dbReference type="EMBL" id="JBHSCQ010000006">
    <property type="protein sequence ID" value="MFC4265134.1"/>
    <property type="molecule type" value="Genomic_DNA"/>
</dbReference>
<feature type="domain" description="HTH tetR-type" evidence="5">
    <location>
        <begin position="5"/>
        <end position="65"/>
    </location>
</feature>
<comment type="caution">
    <text evidence="6">The sequence shown here is derived from an EMBL/GenBank/DDBJ whole genome shotgun (WGS) entry which is preliminary data.</text>
</comment>
<dbReference type="InterPro" id="IPR036271">
    <property type="entry name" value="Tet_transcr_reg_TetR-rel_C_sf"/>
</dbReference>
<dbReference type="RefSeq" id="WP_230067168.1">
    <property type="nucleotide sequence ID" value="NZ_BAABLL010000003.1"/>
</dbReference>
<feature type="DNA-binding region" description="H-T-H motif" evidence="4">
    <location>
        <begin position="28"/>
        <end position="47"/>
    </location>
</feature>
<dbReference type="PROSITE" id="PS50977">
    <property type="entry name" value="HTH_TETR_2"/>
    <property type="match status" value="1"/>
</dbReference>
<evidence type="ECO:0000313" key="6">
    <source>
        <dbReference type="EMBL" id="MFC4265134.1"/>
    </source>
</evidence>
<dbReference type="SUPFAM" id="SSF46689">
    <property type="entry name" value="Homeodomain-like"/>
    <property type="match status" value="1"/>
</dbReference>
<dbReference type="InterPro" id="IPR054156">
    <property type="entry name" value="YxaF_TetR_C"/>
</dbReference>
<protein>
    <submittedName>
        <fullName evidence="6">TetR/AcrR family transcriptional regulator</fullName>
    </submittedName>
</protein>
<gene>
    <name evidence="6" type="ORF">ACFOW9_05935</name>
</gene>
<evidence type="ECO:0000259" key="5">
    <source>
        <dbReference type="PROSITE" id="PS50977"/>
    </source>
</evidence>
<evidence type="ECO:0000256" key="2">
    <source>
        <dbReference type="ARBA" id="ARBA00023125"/>
    </source>
</evidence>
<evidence type="ECO:0000256" key="4">
    <source>
        <dbReference type="PROSITE-ProRule" id="PRU00335"/>
    </source>
</evidence>
<sequence>MPRTTTSRGAVIPALGNAFREHGYEGASMAVLQEASGLGRGSLYNFFPKGKEEMAQAVLDDIDGWFQAHIFTPLRVAAVGDAADARVAVRTMFAEVDMYFRSGSRICLLGAFAISHQRDRFAHTVGCYFTDWIDVLTAALIAAGTADPKSTAFRCIALIQGGIVLARALNDPAAFTAVIGDATAMATLD</sequence>
<dbReference type="Gene3D" id="1.10.357.10">
    <property type="entry name" value="Tetracycline Repressor, domain 2"/>
    <property type="match status" value="1"/>
</dbReference>
<evidence type="ECO:0000256" key="1">
    <source>
        <dbReference type="ARBA" id="ARBA00023015"/>
    </source>
</evidence>
<organism evidence="6 7">
    <name type="scientific">Arthrobacter cryoconiti</name>
    <dbReference type="NCBI Taxonomy" id="748907"/>
    <lineage>
        <taxon>Bacteria</taxon>
        <taxon>Bacillati</taxon>
        <taxon>Actinomycetota</taxon>
        <taxon>Actinomycetes</taxon>
        <taxon>Micrococcales</taxon>
        <taxon>Micrococcaceae</taxon>
        <taxon>Arthrobacter</taxon>
    </lineage>
</organism>
<dbReference type="Pfam" id="PF00440">
    <property type="entry name" value="TetR_N"/>
    <property type="match status" value="1"/>
</dbReference>
<evidence type="ECO:0000313" key="7">
    <source>
        <dbReference type="Proteomes" id="UP001595773"/>
    </source>
</evidence>
<reference evidence="7" key="1">
    <citation type="journal article" date="2019" name="Int. J. Syst. Evol. Microbiol.">
        <title>The Global Catalogue of Microorganisms (GCM) 10K type strain sequencing project: providing services to taxonomists for standard genome sequencing and annotation.</title>
        <authorList>
            <consortium name="The Broad Institute Genomics Platform"/>
            <consortium name="The Broad Institute Genome Sequencing Center for Infectious Disease"/>
            <person name="Wu L."/>
            <person name="Ma J."/>
        </authorList>
    </citation>
    <scope>NUCLEOTIDE SEQUENCE [LARGE SCALE GENOMIC DNA]</scope>
    <source>
        <strain evidence="7">CGMCC 1.10698</strain>
    </source>
</reference>
<dbReference type="PANTHER" id="PTHR47506">
    <property type="entry name" value="TRANSCRIPTIONAL REGULATORY PROTEIN"/>
    <property type="match status" value="1"/>
</dbReference>
<dbReference type="SUPFAM" id="SSF48498">
    <property type="entry name" value="Tetracyclin repressor-like, C-terminal domain"/>
    <property type="match status" value="1"/>
</dbReference>
<dbReference type="Proteomes" id="UP001595773">
    <property type="component" value="Unassembled WGS sequence"/>
</dbReference>
<proteinExistence type="predicted"/>
<keyword evidence="7" id="KW-1185">Reference proteome</keyword>
<accession>A0ABV8QY76</accession>
<keyword evidence="3" id="KW-0804">Transcription</keyword>
<keyword evidence="1" id="KW-0805">Transcription regulation</keyword>